<keyword evidence="2" id="KW-1133">Transmembrane helix</keyword>
<feature type="transmembrane region" description="Helical" evidence="2">
    <location>
        <begin position="69"/>
        <end position="87"/>
    </location>
</feature>
<feature type="region of interest" description="Disordered" evidence="1">
    <location>
        <begin position="409"/>
        <end position="487"/>
    </location>
</feature>
<comment type="caution">
    <text evidence="4">The sequence shown here is derived from an EMBL/GenBank/DDBJ whole genome shotgun (WGS) entry which is preliminary data.</text>
</comment>
<dbReference type="NCBIfam" id="NF045890">
    <property type="entry name" value="conj_pls20_p028"/>
    <property type="match status" value="1"/>
</dbReference>
<proteinExistence type="predicted"/>
<name>A0AAW8TIM9_9ENTE</name>
<dbReference type="Proteomes" id="UP001245561">
    <property type="component" value="Unassembled WGS sequence"/>
</dbReference>
<dbReference type="InterPro" id="IPR058066">
    <property type="entry name" value="pXO2-14_N"/>
</dbReference>
<reference evidence="4" key="1">
    <citation type="submission" date="2023-03" db="EMBL/GenBank/DDBJ databases">
        <authorList>
            <person name="Shen W."/>
            <person name="Cai J."/>
        </authorList>
    </citation>
    <scope>NUCLEOTIDE SEQUENCE</scope>
    <source>
        <strain evidence="4">P55-2</strain>
    </source>
</reference>
<evidence type="ECO:0000313" key="5">
    <source>
        <dbReference type="Proteomes" id="UP001245561"/>
    </source>
</evidence>
<keyword evidence="2" id="KW-0472">Membrane</keyword>
<evidence type="ECO:0000259" key="3">
    <source>
        <dbReference type="Pfam" id="PF26635"/>
    </source>
</evidence>
<feature type="transmembrane region" description="Helical" evidence="2">
    <location>
        <begin position="230"/>
        <end position="249"/>
    </location>
</feature>
<dbReference type="EMBL" id="JARPYT010000019">
    <property type="protein sequence ID" value="MDT2638141.1"/>
    <property type="molecule type" value="Genomic_DNA"/>
</dbReference>
<feature type="transmembrane region" description="Helical" evidence="2">
    <location>
        <begin position="293"/>
        <end position="313"/>
    </location>
</feature>
<dbReference type="RefSeq" id="WP_311924625.1">
    <property type="nucleotide sequence ID" value="NZ_JARPYS010000026.1"/>
</dbReference>
<accession>A0AAW8TIM9</accession>
<dbReference type="Pfam" id="PF26635">
    <property type="entry name" value="DUF8208"/>
    <property type="match status" value="1"/>
</dbReference>
<dbReference type="InterPro" id="IPR058521">
    <property type="entry name" value="DUF8208"/>
</dbReference>
<feature type="compositionally biased region" description="Polar residues" evidence="1">
    <location>
        <begin position="454"/>
        <end position="487"/>
    </location>
</feature>
<feature type="compositionally biased region" description="Polar residues" evidence="1">
    <location>
        <begin position="431"/>
        <end position="443"/>
    </location>
</feature>
<feature type="domain" description="DUF8208" evidence="3">
    <location>
        <begin position="14"/>
        <end position="358"/>
    </location>
</feature>
<feature type="region of interest" description="Disordered" evidence="1">
    <location>
        <begin position="519"/>
        <end position="552"/>
    </location>
</feature>
<dbReference type="AlphaFoldDB" id="A0AAW8TIM9"/>
<organism evidence="4 5">
    <name type="scientific">Enterococcus dongliensis</name>
    <dbReference type="NCBI Taxonomy" id="2559925"/>
    <lineage>
        <taxon>Bacteria</taxon>
        <taxon>Bacillati</taxon>
        <taxon>Bacillota</taxon>
        <taxon>Bacilli</taxon>
        <taxon>Lactobacillales</taxon>
        <taxon>Enterococcaceae</taxon>
        <taxon>Enterococcus</taxon>
    </lineage>
</organism>
<evidence type="ECO:0000256" key="1">
    <source>
        <dbReference type="SAM" id="MobiDB-lite"/>
    </source>
</evidence>
<feature type="transmembrane region" description="Helical" evidence="2">
    <location>
        <begin position="96"/>
        <end position="114"/>
    </location>
</feature>
<evidence type="ECO:0000256" key="2">
    <source>
        <dbReference type="SAM" id="Phobius"/>
    </source>
</evidence>
<evidence type="ECO:0000313" key="4">
    <source>
        <dbReference type="EMBL" id="MDT2638141.1"/>
    </source>
</evidence>
<sequence>MVDQLLKFQDLLHIASFWMDAFRDLGFILLKLISTVVDALSGAAKETYKLMNFYQYESVQKFVNDYQPIIWGLGTVALAYFGWQLIVTHKFDRDKIINNIILALTLVFVLPWVMQQGAELTTAGVKLLNGKQTTSVQTFKNNITDLYSVDKAGWKSTKVQNDIENKNDLAVLEMSEKVDTDMKLFEKDPLSDEGKKLLTKRLNKVDGKFEESKMKSFWGIGDPAYYRYSWHPWLIAIELITKALVYAFLAFKSAKLINELGLLYVITSGIALTDIKDGQRNKQLATKIRDTFIVLYLMMFLINFFDIWSGFVASSSLSTLVKPIAIAAGAWLVIDGPNFIEQFFGIDAGLSSVGRTVIATVQGGSAIKNAGSGIGSVTKTAAAKVAGAGRKSARGAAYTGSAIKGALDGFKGSPQGESQGGPGLPVGSDNEIPTSPITATNEKANQEKAPAIPSSLNNASGGKSANNLASSYGENQKGNGTANSTNKVPQAIKNMRPAMAPLSNEAIKRQAEQNKEMLGNIGINPTNSASKARQALDGTPPIPLPPKVSGTQLPSHVQEAKAQLQRDMQPRPIDTETLGEKVVNKYADTARNVYNGPTMTRSRKVYDVSKATSKRINDSFKD</sequence>
<gene>
    <name evidence="4" type="ORF">P7D36_11620</name>
</gene>
<protein>
    <recommendedName>
        <fullName evidence="3">DUF8208 domain-containing protein</fullName>
    </recommendedName>
</protein>
<keyword evidence="2" id="KW-0812">Transmembrane</keyword>